<evidence type="ECO:0000313" key="1">
    <source>
        <dbReference type="EMBL" id="KSU08399.1"/>
    </source>
</evidence>
<name>A0A0V8D512_LACLL</name>
<comment type="caution">
    <text evidence="1">The sequence shown here is derived from an EMBL/GenBank/DDBJ whole genome shotgun (WGS) entry which is preliminary data.</text>
</comment>
<evidence type="ECO:0000313" key="2">
    <source>
        <dbReference type="Proteomes" id="UP000054230"/>
    </source>
</evidence>
<proteinExistence type="predicted"/>
<dbReference type="Proteomes" id="UP000054230">
    <property type="component" value="Unassembled WGS sequence"/>
</dbReference>
<evidence type="ECO:0008006" key="3">
    <source>
        <dbReference type="Google" id="ProtNLM"/>
    </source>
</evidence>
<gene>
    <name evidence="1" type="ORF">LMG8520_1681</name>
</gene>
<dbReference type="AlphaFoldDB" id="A0A0V8D512"/>
<accession>A0A0V8D512</accession>
<dbReference type="EMBL" id="LKLP01000083">
    <property type="protein sequence ID" value="KSU08399.1"/>
    <property type="molecule type" value="Genomic_DNA"/>
</dbReference>
<dbReference type="PATRIC" id="fig|1360.106.peg.2752"/>
<protein>
    <recommendedName>
        <fullName evidence="3">Prophage protein</fullName>
    </recommendedName>
</protein>
<sequence length="72" mass="8069">MNELIKISSDENDEQEVTVKSSLIEANELIKAAFTDYGIQNENGEQITRKEFADLVGQKIWLAADILGIELD</sequence>
<organism evidence="1 2">
    <name type="scientific">Lactococcus lactis subsp. lactis</name>
    <name type="common">Streptococcus lactis</name>
    <dbReference type="NCBI Taxonomy" id="1360"/>
    <lineage>
        <taxon>Bacteria</taxon>
        <taxon>Bacillati</taxon>
        <taxon>Bacillota</taxon>
        <taxon>Bacilli</taxon>
        <taxon>Lactobacillales</taxon>
        <taxon>Streptococcaceae</taxon>
        <taxon>Lactococcus</taxon>
    </lineage>
</organism>
<reference evidence="2" key="1">
    <citation type="submission" date="2015-10" db="EMBL/GenBank/DDBJ databases">
        <title>Draft Genome Sequences of 11 Lactococcus lactis subspecies cremoris strains.</title>
        <authorList>
            <person name="Wels M."/>
            <person name="Backus L."/>
            <person name="Boekhorst J."/>
            <person name="Dijkstra A."/>
            <person name="Beerthuizen M."/>
            <person name="Kelly W."/>
            <person name="Siezen R."/>
            <person name="Bachmann H."/>
            <person name="Van Hijum S."/>
        </authorList>
    </citation>
    <scope>NUCLEOTIDE SEQUENCE [LARGE SCALE GENOMIC DNA]</scope>
    <source>
        <strain evidence="2">LMG8520</strain>
    </source>
</reference>
<dbReference type="RefSeq" id="WP_058209963.1">
    <property type="nucleotide sequence ID" value="NZ_LKLP01000083.1"/>
</dbReference>